<dbReference type="EMBL" id="WHPF01000003">
    <property type="protein sequence ID" value="NNV54623.1"/>
    <property type="molecule type" value="Genomic_DNA"/>
</dbReference>
<proteinExistence type="predicted"/>
<accession>A0A8J8FDI1</accession>
<evidence type="ECO:0000313" key="1">
    <source>
        <dbReference type="EMBL" id="NNV54623.1"/>
    </source>
</evidence>
<evidence type="ECO:0000313" key="2">
    <source>
        <dbReference type="Proteomes" id="UP000598971"/>
    </source>
</evidence>
<sequence length="150" mass="17029">MSTLCLLEKLELKDEKNLLIQGLPSSVEKQFAKLSYAKNLTPLLKSRKIDFALIFAVNHQQLCTILRDVFPALHNESNLWIAYPKTTSKIASDLNRACSWQIVGDNEYENIGEITLDHVWNAVHFKKLETVMVQEVAATITTKKQKLAMA</sequence>
<organism evidence="1 2">
    <name type="scientific">Limnovirga soli</name>
    <dbReference type="NCBI Taxonomy" id="2656915"/>
    <lineage>
        <taxon>Bacteria</taxon>
        <taxon>Pseudomonadati</taxon>
        <taxon>Bacteroidota</taxon>
        <taxon>Chitinophagia</taxon>
        <taxon>Chitinophagales</taxon>
        <taxon>Chitinophagaceae</taxon>
        <taxon>Limnovirga</taxon>
    </lineage>
</organism>
<dbReference type="AlphaFoldDB" id="A0A8J8FDI1"/>
<name>A0A8J8FDI1_9BACT</name>
<reference evidence="1" key="1">
    <citation type="submission" date="2019-10" db="EMBL/GenBank/DDBJ databases">
        <title>Draft genome sequence of Panacibacter sp. KCS-6.</title>
        <authorList>
            <person name="Yim K.J."/>
        </authorList>
    </citation>
    <scope>NUCLEOTIDE SEQUENCE</scope>
    <source>
        <strain evidence="1">KCS-6</strain>
    </source>
</reference>
<dbReference type="RefSeq" id="WP_171606553.1">
    <property type="nucleotide sequence ID" value="NZ_WHPF01000003.1"/>
</dbReference>
<dbReference type="Proteomes" id="UP000598971">
    <property type="component" value="Unassembled WGS sequence"/>
</dbReference>
<protein>
    <submittedName>
        <fullName evidence="1">Uncharacterized protein</fullName>
    </submittedName>
</protein>
<comment type="caution">
    <text evidence="1">The sequence shown here is derived from an EMBL/GenBank/DDBJ whole genome shotgun (WGS) entry which is preliminary data.</text>
</comment>
<gene>
    <name evidence="1" type="ORF">GD597_04055</name>
</gene>
<keyword evidence="2" id="KW-1185">Reference proteome</keyword>